<keyword evidence="2" id="KW-1133">Transmembrane helix</keyword>
<dbReference type="Proteomes" id="UP000034098">
    <property type="component" value="Unassembled WGS sequence"/>
</dbReference>
<reference evidence="3 4" key="1">
    <citation type="submission" date="2015-02" db="EMBL/GenBank/DDBJ databases">
        <title>Draft genome sequences of ten Microbacterium spp. with emphasis on heavy metal contaminated environments.</title>
        <authorList>
            <person name="Corretto E."/>
        </authorList>
    </citation>
    <scope>NUCLEOTIDE SEQUENCE [LARGE SCALE GENOMIC DNA]</scope>
    <source>
        <strain evidence="3 4">DSM 8608</strain>
    </source>
</reference>
<accession>A0A0M2HKF5</accession>
<comment type="caution">
    <text evidence="3">The sequence shown here is derived from an EMBL/GenBank/DDBJ whole genome shotgun (WGS) entry which is preliminary data.</text>
</comment>
<protein>
    <submittedName>
        <fullName evidence="3">Uncharacterized protein</fullName>
    </submittedName>
</protein>
<feature type="region of interest" description="Disordered" evidence="1">
    <location>
        <begin position="1"/>
        <end position="58"/>
    </location>
</feature>
<keyword evidence="2" id="KW-0472">Membrane</keyword>
<dbReference type="OrthoDB" id="5066015at2"/>
<feature type="compositionally biased region" description="Gly residues" evidence="1">
    <location>
        <begin position="9"/>
        <end position="18"/>
    </location>
</feature>
<organism evidence="3 4">
    <name type="scientific">Microbacterium trichothecenolyticum</name>
    <name type="common">Aureobacterium trichothecenolyticum</name>
    <dbReference type="NCBI Taxonomy" id="69370"/>
    <lineage>
        <taxon>Bacteria</taxon>
        <taxon>Bacillati</taxon>
        <taxon>Actinomycetota</taxon>
        <taxon>Actinomycetes</taxon>
        <taxon>Micrococcales</taxon>
        <taxon>Microbacteriaceae</taxon>
        <taxon>Microbacterium</taxon>
    </lineage>
</organism>
<sequence>MTADEPWSRGGGAGGGDVGYSPAPRATAEGVAPQEEAAPTAYVIPPDGPPPALDRGSAAPARSRLPAVLALALGGAAALSCLLMLFDGWGQTAGPSVTVALAVAAIAAGIVALEGRGRRSAAAVAGVVMALVAGVFGAASAIAQPDLGVHVYGYADCQLLSGTPPDDIDIDADAYSSAFFAPDLVGVDTIAEPSFPYGRTITVAPTAAMEPRDIATFTVDAPVDVTDRAAAPPQNGVYVAVPVTMEATPDGGLDCFSWTAPPSYWFVYDGDYTEYTTVSIPGYPTIEDGGRDNGDGTFTYYDIFDVSQEDVSNGGYEFDLVEPDGTIKSVFWAETP</sequence>
<feature type="transmembrane region" description="Helical" evidence="2">
    <location>
        <begin position="120"/>
        <end position="143"/>
    </location>
</feature>
<dbReference type="AlphaFoldDB" id="A0A0M2HKF5"/>
<evidence type="ECO:0000313" key="4">
    <source>
        <dbReference type="Proteomes" id="UP000034098"/>
    </source>
</evidence>
<dbReference type="EMBL" id="JYJA01000018">
    <property type="protein sequence ID" value="KJL45358.1"/>
    <property type="molecule type" value="Genomic_DNA"/>
</dbReference>
<proteinExistence type="predicted"/>
<feature type="transmembrane region" description="Helical" evidence="2">
    <location>
        <begin position="92"/>
        <end position="113"/>
    </location>
</feature>
<dbReference type="RefSeq" id="WP_157005263.1">
    <property type="nucleotide sequence ID" value="NZ_JYJA01000018.1"/>
</dbReference>
<keyword evidence="4" id="KW-1185">Reference proteome</keyword>
<evidence type="ECO:0000256" key="2">
    <source>
        <dbReference type="SAM" id="Phobius"/>
    </source>
</evidence>
<dbReference type="PATRIC" id="fig|69370.6.peg.265"/>
<feature type="transmembrane region" description="Helical" evidence="2">
    <location>
        <begin position="65"/>
        <end position="86"/>
    </location>
</feature>
<evidence type="ECO:0000313" key="3">
    <source>
        <dbReference type="EMBL" id="KJL45358.1"/>
    </source>
</evidence>
<keyword evidence="2" id="KW-0812">Transmembrane</keyword>
<gene>
    <name evidence="3" type="ORF">RS82_00251</name>
</gene>
<name>A0A0M2HKF5_MICTR</name>
<evidence type="ECO:0000256" key="1">
    <source>
        <dbReference type="SAM" id="MobiDB-lite"/>
    </source>
</evidence>